<feature type="compositionally biased region" description="Acidic residues" evidence="1">
    <location>
        <begin position="80"/>
        <end position="95"/>
    </location>
</feature>
<organism evidence="2 3">
    <name type="scientific">Prorocentrum cordatum</name>
    <dbReference type="NCBI Taxonomy" id="2364126"/>
    <lineage>
        <taxon>Eukaryota</taxon>
        <taxon>Sar</taxon>
        <taxon>Alveolata</taxon>
        <taxon>Dinophyceae</taxon>
        <taxon>Prorocentrales</taxon>
        <taxon>Prorocentraceae</taxon>
        <taxon>Prorocentrum</taxon>
    </lineage>
</organism>
<dbReference type="EMBL" id="CAUYUJ010000183">
    <property type="protein sequence ID" value="CAK0789151.1"/>
    <property type="molecule type" value="Genomic_DNA"/>
</dbReference>
<protein>
    <submittedName>
        <fullName evidence="2">Uncharacterized protein</fullName>
    </submittedName>
</protein>
<dbReference type="Proteomes" id="UP001189429">
    <property type="component" value="Unassembled WGS sequence"/>
</dbReference>
<proteinExistence type="predicted"/>
<sequence>MASAAYGDCGAACEASSRQPAAEQTDGDSAGLATEGCRQRGPHFRGETGAAERPLETASSGDLRYEGFMFPHKLDRGCLEEEEKDDDSSDEDTDPPESQWGLSFPQSLMNADCVLPKDPVEREKWVNRGWRAAQCCGGTLLVLALIFDEMD</sequence>
<name>A0ABN9PCN5_9DINO</name>
<accession>A0ABN9PCN5</accession>
<feature type="region of interest" description="Disordered" evidence="1">
    <location>
        <begin position="1"/>
        <end position="105"/>
    </location>
</feature>
<evidence type="ECO:0000313" key="2">
    <source>
        <dbReference type="EMBL" id="CAK0789151.1"/>
    </source>
</evidence>
<gene>
    <name evidence="2" type="ORF">PCOR1329_LOCUS813</name>
</gene>
<keyword evidence="3" id="KW-1185">Reference proteome</keyword>
<reference evidence="2" key="1">
    <citation type="submission" date="2023-10" db="EMBL/GenBank/DDBJ databases">
        <authorList>
            <person name="Chen Y."/>
            <person name="Shah S."/>
            <person name="Dougan E. K."/>
            <person name="Thang M."/>
            <person name="Chan C."/>
        </authorList>
    </citation>
    <scope>NUCLEOTIDE SEQUENCE [LARGE SCALE GENOMIC DNA]</scope>
</reference>
<comment type="caution">
    <text evidence="2">The sequence shown here is derived from an EMBL/GenBank/DDBJ whole genome shotgun (WGS) entry which is preliminary data.</text>
</comment>
<evidence type="ECO:0000313" key="3">
    <source>
        <dbReference type="Proteomes" id="UP001189429"/>
    </source>
</evidence>
<evidence type="ECO:0000256" key="1">
    <source>
        <dbReference type="SAM" id="MobiDB-lite"/>
    </source>
</evidence>